<accession>A0A699Y7R9</accession>
<keyword evidence="5" id="KW-1185">Reference proteome</keyword>
<feature type="non-terminal residue" evidence="4">
    <location>
        <position position="262"/>
    </location>
</feature>
<evidence type="ECO:0000313" key="5">
    <source>
        <dbReference type="Proteomes" id="UP000485058"/>
    </source>
</evidence>
<dbReference type="InterPro" id="IPR014001">
    <property type="entry name" value="Helicase_ATP-bd"/>
</dbReference>
<dbReference type="GO" id="GO:0005524">
    <property type="term" value="F:ATP binding"/>
    <property type="evidence" value="ECO:0007669"/>
    <property type="project" value="InterPro"/>
</dbReference>
<organism evidence="4 5">
    <name type="scientific">Haematococcus lacustris</name>
    <name type="common">Green alga</name>
    <name type="synonym">Haematococcus pluvialis</name>
    <dbReference type="NCBI Taxonomy" id="44745"/>
    <lineage>
        <taxon>Eukaryota</taxon>
        <taxon>Viridiplantae</taxon>
        <taxon>Chlorophyta</taxon>
        <taxon>core chlorophytes</taxon>
        <taxon>Chlorophyceae</taxon>
        <taxon>CS clade</taxon>
        <taxon>Chlamydomonadales</taxon>
        <taxon>Haematococcaceae</taxon>
        <taxon>Haematococcus</taxon>
    </lineage>
</organism>
<dbReference type="Pfam" id="PF00176">
    <property type="entry name" value="SNF2-rel_dom"/>
    <property type="match status" value="1"/>
</dbReference>
<feature type="domain" description="Helicase ATP-binding" evidence="3">
    <location>
        <begin position="1"/>
        <end position="153"/>
    </location>
</feature>
<evidence type="ECO:0000259" key="3">
    <source>
        <dbReference type="PROSITE" id="PS51192"/>
    </source>
</evidence>
<evidence type="ECO:0000256" key="1">
    <source>
        <dbReference type="ARBA" id="ARBA00004123"/>
    </source>
</evidence>
<dbReference type="GO" id="GO:0016887">
    <property type="term" value="F:ATP hydrolysis activity"/>
    <property type="evidence" value="ECO:0007669"/>
    <property type="project" value="TreeGrafter"/>
</dbReference>
<dbReference type="GO" id="GO:0000785">
    <property type="term" value="C:chromatin"/>
    <property type="evidence" value="ECO:0007669"/>
    <property type="project" value="TreeGrafter"/>
</dbReference>
<evidence type="ECO:0000256" key="2">
    <source>
        <dbReference type="ARBA" id="ARBA00023242"/>
    </source>
</evidence>
<keyword evidence="2" id="KW-0539">Nucleus</keyword>
<dbReference type="GO" id="GO:0042393">
    <property type="term" value="F:histone binding"/>
    <property type="evidence" value="ECO:0007669"/>
    <property type="project" value="TreeGrafter"/>
</dbReference>
<dbReference type="GO" id="GO:0003682">
    <property type="term" value="F:chromatin binding"/>
    <property type="evidence" value="ECO:0007669"/>
    <property type="project" value="TreeGrafter"/>
</dbReference>
<comment type="caution">
    <text evidence="4">The sequence shown here is derived from an EMBL/GenBank/DDBJ whole genome shotgun (WGS) entry which is preliminary data.</text>
</comment>
<dbReference type="AlphaFoldDB" id="A0A699Y7R9"/>
<dbReference type="InterPro" id="IPR027417">
    <property type="entry name" value="P-loop_NTPase"/>
</dbReference>
<dbReference type="Gene3D" id="3.40.50.10810">
    <property type="entry name" value="Tandem AAA-ATPase domain"/>
    <property type="match status" value="1"/>
</dbReference>
<feature type="non-terminal residue" evidence="4">
    <location>
        <position position="1"/>
    </location>
</feature>
<sequence>IALLAALHAVAFVPRPSLLVVPLSTLRNWEREFKTWAPHLNVVTLNGNAAARKTILEHELLAPPVAGQRKTEGVAERVNYEMLVAEAGPLCRSLRLEWEVLVVDEGHRLKNKDSRLFQELKAFKPKFKLLLTGTPLQNKLGELFMLMHFLEPAKFESQEQFEQQFSDLAREQQVSMLHTQLEPHLLRRMKKDVLRGMPPKQEQIVRVELTATQRGIYKQLLARHFPMLARGGISALANVVMQLRKCCAHPYLFGEEGKVAAH</sequence>
<dbReference type="SUPFAM" id="SSF52540">
    <property type="entry name" value="P-loop containing nucleoside triphosphate hydrolases"/>
    <property type="match status" value="2"/>
</dbReference>
<name>A0A699Y7R9_HAELA</name>
<dbReference type="GO" id="GO:0003677">
    <property type="term" value="F:DNA binding"/>
    <property type="evidence" value="ECO:0007669"/>
    <property type="project" value="TreeGrafter"/>
</dbReference>
<dbReference type="Proteomes" id="UP000485058">
    <property type="component" value="Unassembled WGS sequence"/>
</dbReference>
<protein>
    <recommendedName>
        <fullName evidence="3">Helicase ATP-binding domain-containing protein</fullName>
    </recommendedName>
</protein>
<dbReference type="PANTHER" id="PTHR45623:SF17">
    <property type="entry name" value="CHROMODOMAIN-HELICASE-DNA-BINDING PROTEIN 3-RELATED"/>
    <property type="match status" value="1"/>
</dbReference>
<dbReference type="GO" id="GO:0005634">
    <property type="term" value="C:nucleus"/>
    <property type="evidence" value="ECO:0007669"/>
    <property type="project" value="UniProtKB-SubCell"/>
</dbReference>
<gene>
    <name evidence="4" type="ORF">HaLaN_00689</name>
</gene>
<dbReference type="PANTHER" id="PTHR45623">
    <property type="entry name" value="CHROMODOMAIN-HELICASE-DNA-BINDING PROTEIN 3-RELATED-RELATED"/>
    <property type="match status" value="1"/>
</dbReference>
<reference evidence="4 5" key="1">
    <citation type="submission" date="2020-02" db="EMBL/GenBank/DDBJ databases">
        <title>Draft genome sequence of Haematococcus lacustris strain NIES-144.</title>
        <authorList>
            <person name="Morimoto D."/>
            <person name="Nakagawa S."/>
            <person name="Yoshida T."/>
            <person name="Sawayama S."/>
        </authorList>
    </citation>
    <scope>NUCLEOTIDE SEQUENCE [LARGE SCALE GENOMIC DNA]</scope>
    <source>
        <strain evidence="4 5">NIES-144</strain>
    </source>
</reference>
<dbReference type="GO" id="GO:0140658">
    <property type="term" value="F:ATP-dependent chromatin remodeler activity"/>
    <property type="evidence" value="ECO:0007669"/>
    <property type="project" value="TreeGrafter"/>
</dbReference>
<comment type="subcellular location">
    <subcellularLocation>
        <location evidence="1">Nucleus</location>
    </subcellularLocation>
</comment>
<dbReference type="PROSITE" id="PS51192">
    <property type="entry name" value="HELICASE_ATP_BIND_1"/>
    <property type="match status" value="1"/>
</dbReference>
<dbReference type="InterPro" id="IPR000330">
    <property type="entry name" value="SNF2_N"/>
</dbReference>
<evidence type="ECO:0000313" key="4">
    <source>
        <dbReference type="EMBL" id="GFH06113.1"/>
    </source>
</evidence>
<dbReference type="EMBL" id="BLLF01000023">
    <property type="protein sequence ID" value="GFH06113.1"/>
    <property type="molecule type" value="Genomic_DNA"/>
</dbReference>
<proteinExistence type="predicted"/>
<dbReference type="InterPro" id="IPR038718">
    <property type="entry name" value="SNF2-like_sf"/>
</dbReference>